<gene>
    <name evidence="2" type="ORF">AA0535_1884</name>
</gene>
<dbReference type="InterPro" id="IPR013216">
    <property type="entry name" value="Methyltransf_11"/>
</dbReference>
<comment type="caution">
    <text evidence="2">The sequence shown here is derived from an EMBL/GenBank/DDBJ whole genome shotgun (WGS) entry which is preliminary data.</text>
</comment>
<evidence type="ECO:0000259" key="1">
    <source>
        <dbReference type="Pfam" id="PF08241"/>
    </source>
</evidence>
<dbReference type="EMBL" id="BAPV01000014">
    <property type="protein sequence ID" value="GBQ89787.1"/>
    <property type="molecule type" value="Genomic_DNA"/>
</dbReference>
<feature type="domain" description="Methyltransferase type 11" evidence="1">
    <location>
        <begin position="44"/>
        <end position="139"/>
    </location>
</feature>
<keyword evidence="3" id="KW-1185">Reference proteome</keyword>
<dbReference type="Proteomes" id="UP001062776">
    <property type="component" value="Unassembled WGS sequence"/>
</dbReference>
<reference evidence="2" key="1">
    <citation type="submission" date="2013-04" db="EMBL/GenBank/DDBJ databases">
        <title>The genome sequencing project of 58 acetic acid bacteria.</title>
        <authorList>
            <person name="Okamoto-Kainuma A."/>
            <person name="Ishikawa M."/>
            <person name="Umino S."/>
            <person name="Koizumi Y."/>
            <person name="Shiwa Y."/>
            <person name="Yoshikawa H."/>
            <person name="Matsutani M."/>
            <person name="Matsushita K."/>
        </authorList>
    </citation>
    <scope>NUCLEOTIDE SEQUENCE</scope>
    <source>
        <strain evidence="2">NRIC 0535</strain>
    </source>
</reference>
<accession>A0ABQ0Q3L7</accession>
<dbReference type="GO" id="GO:0008168">
    <property type="term" value="F:methyltransferase activity"/>
    <property type="evidence" value="ECO:0007669"/>
    <property type="project" value="UniProtKB-KW"/>
</dbReference>
<dbReference type="InterPro" id="IPR029063">
    <property type="entry name" value="SAM-dependent_MTases_sf"/>
</dbReference>
<dbReference type="RefSeq" id="WP_264815759.1">
    <property type="nucleotide sequence ID" value="NZ_BAPV01000014.1"/>
</dbReference>
<dbReference type="Pfam" id="PF08241">
    <property type="entry name" value="Methyltransf_11"/>
    <property type="match status" value="1"/>
</dbReference>
<protein>
    <submittedName>
        <fullName evidence="2">SAM-dependent methyltransferase</fullName>
    </submittedName>
</protein>
<evidence type="ECO:0000313" key="3">
    <source>
        <dbReference type="Proteomes" id="UP001062776"/>
    </source>
</evidence>
<keyword evidence="2" id="KW-0489">Methyltransferase</keyword>
<dbReference type="GO" id="GO:0032259">
    <property type="term" value="P:methylation"/>
    <property type="evidence" value="ECO:0007669"/>
    <property type="project" value="UniProtKB-KW"/>
</dbReference>
<evidence type="ECO:0000313" key="2">
    <source>
        <dbReference type="EMBL" id="GBQ89787.1"/>
    </source>
</evidence>
<sequence>MSEFVTSHYSTRAEDYVRSATHATGGDLDHLIEQLTAERPARLLDLGCGGGHVSYAAAPHADLVVSCDPTQTMTSAVMAEAERRGHEQIQAACGFAEALPFADDVFDAVASRYSAHHWNDLETGLVEARRVLRPGGLGIFIDTVAPEDAMADSVLQAIEVLRDPSHMRNYRPSEWRQNLEWAGFVVEAHIPLRLRLDFASWVARTRTPALHRDAILSLQRAASPHVQHRFAFEDDGSFTLDTAFFVVR</sequence>
<name>A0ABQ0Q3L7_9PROT</name>
<dbReference type="SUPFAM" id="SSF53335">
    <property type="entry name" value="S-adenosyl-L-methionine-dependent methyltransferases"/>
    <property type="match status" value="1"/>
</dbReference>
<dbReference type="Gene3D" id="3.40.50.150">
    <property type="entry name" value="Vaccinia Virus protein VP39"/>
    <property type="match status" value="1"/>
</dbReference>
<organism evidence="2 3">
    <name type="scientific">Asaia krungthepensis NRIC 0535</name>
    <dbReference type="NCBI Taxonomy" id="1307925"/>
    <lineage>
        <taxon>Bacteria</taxon>
        <taxon>Pseudomonadati</taxon>
        <taxon>Pseudomonadota</taxon>
        <taxon>Alphaproteobacteria</taxon>
        <taxon>Acetobacterales</taxon>
        <taxon>Acetobacteraceae</taxon>
        <taxon>Asaia</taxon>
    </lineage>
</organism>
<proteinExistence type="predicted"/>
<dbReference type="PANTHER" id="PTHR43591">
    <property type="entry name" value="METHYLTRANSFERASE"/>
    <property type="match status" value="1"/>
</dbReference>
<dbReference type="CDD" id="cd02440">
    <property type="entry name" value="AdoMet_MTases"/>
    <property type="match status" value="1"/>
</dbReference>
<keyword evidence="2" id="KW-0808">Transferase</keyword>